<dbReference type="Gene3D" id="1.20.1270.350">
    <property type="entry name" value="Dedicator of cytokinesis N-terminal subdomain"/>
    <property type="match status" value="1"/>
</dbReference>
<accession>A0A9P0EBS6</accession>
<protein>
    <recommendedName>
        <fullName evidence="1">Dedicator of cytokinesis N-terminal domain-containing protein</fullName>
    </recommendedName>
</protein>
<evidence type="ECO:0000313" key="2">
    <source>
        <dbReference type="EMBL" id="CAH1394475.1"/>
    </source>
</evidence>
<keyword evidence="3" id="KW-1185">Reference proteome</keyword>
<dbReference type="InterPro" id="IPR026791">
    <property type="entry name" value="DOCK"/>
</dbReference>
<dbReference type="OrthoDB" id="18896at2759"/>
<dbReference type="AlphaFoldDB" id="A0A9P0EBS6"/>
<dbReference type="Pfam" id="PF16172">
    <property type="entry name" value="DOCK_N"/>
    <property type="match status" value="1"/>
</dbReference>
<dbReference type="EMBL" id="OV725079">
    <property type="protein sequence ID" value="CAH1394475.1"/>
    <property type="molecule type" value="Genomic_DNA"/>
</dbReference>
<gene>
    <name evidence="2" type="ORF">NEZAVI_LOCUS4975</name>
</gene>
<sequence length="122" mass="14268">MQQSLGWYRGYATKNRSIKGIFPASYVHIKPYKLENESNCEPVVSVEDPVVREVTLVLREWNTIWKNLYVVREGYKFSTLSKVMRELIEWRRELCGGTLTQDQMRSLGVVITAKIDWGNRLV</sequence>
<dbReference type="InterPro" id="IPR032376">
    <property type="entry name" value="DOCK_N"/>
</dbReference>
<dbReference type="GO" id="GO:0031267">
    <property type="term" value="F:small GTPase binding"/>
    <property type="evidence" value="ECO:0007669"/>
    <property type="project" value="TreeGrafter"/>
</dbReference>
<name>A0A9P0EBS6_NEZVI</name>
<reference evidence="2" key="1">
    <citation type="submission" date="2022-01" db="EMBL/GenBank/DDBJ databases">
        <authorList>
            <person name="King R."/>
        </authorList>
    </citation>
    <scope>NUCLEOTIDE SEQUENCE</scope>
</reference>
<dbReference type="PANTHER" id="PTHR45653:SF12">
    <property type="entry name" value="SPONGE, ISOFORM E"/>
    <property type="match status" value="1"/>
</dbReference>
<dbReference type="GO" id="GO:0007264">
    <property type="term" value="P:small GTPase-mediated signal transduction"/>
    <property type="evidence" value="ECO:0007669"/>
    <property type="project" value="InterPro"/>
</dbReference>
<organism evidence="2 3">
    <name type="scientific">Nezara viridula</name>
    <name type="common">Southern green stink bug</name>
    <name type="synonym">Cimex viridulus</name>
    <dbReference type="NCBI Taxonomy" id="85310"/>
    <lineage>
        <taxon>Eukaryota</taxon>
        <taxon>Metazoa</taxon>
        <taxon>Ecdysozoa</taxon>
        <taxon>Arthropoda</taxon>
        <taxon>Hexapoda</taxon>
        <taxon>Insecta</taxon>
        <taxon>Pterygota</taxon>
        <taxon>Neoptera</taxon>
        <taxon>Paraneoptera</taxon>
        <taxon>Hemiptera</taxon>
        <taxon>Heteroptera</taxon>
        <taxon>Panheteroptera</taxon>
        <taxon>Pentatomomorpha</taxon>
        <taxon>Pentatomoidea</taxon>
        <taxon>Pentatomidae</taxon>
        <taxon>Pentatominae</taxon>
        <taxon>Nezara</taxon>
    </lineage>
</organism>
<evidence type="ECO:0000259" key="1">
    <source>
        <dbReference type="Pfam" id="PF16172"/>
    </source>
</evidence>
<feature type="domain" description="Dedicator of cytokinesis N-terminal" evidence="1">
    <location>
        <begin position="37"/>
        <end position="121"/>
    </location>
</feature>
<evidence type="ECO:0000313" key="3">
    <source>
        <dbReference type="Proteomes" id="UP001152798"/>
    </source>
</evidence>
<dbReference type="GO" id="GO:0005737">
    <property type="term" value="C:cytoplasm"/>
    <property type="evidence" value="ECO:0007669"/>
    <property type="project" value="TreeGrafter"/>
</dbReference>
<proteinExistence type="predicted"/>
<dbReference type="Gene3D" id="2.30.30.40">
    <property type="entry name" value="SH3 Domains"/>
    <property type="match status" value="1"/>
</dbReference>
<dbReference type="GO" id="GO:0005085">
    <property type="term" value="F:guanyl-nucleotide exchange factor activity"/>
    <property type="evidence" value="ECO:0007669"/>
    <property type="project" value="InterPro"/>
</dbReference>
<dbReference type="GO" id="GO:0005886">
    <property type="term" value="C:plasma membrane"/>
    <property type="evidence" value="ECO:0007669"/>
    <property type="project" value="TreeGrafter"/>
</dbReference>
<dbReference type="PANTHER" id="PTHR45653">
    <property type="entry name" value="DEDICATOR OF CYTOKINESIS"/>
    <property type="match status" value="1"/>
</dbReference>
<dbReference type="InterPro" id="IPR042455">
    <property type="entry name" value="DOCK_N_sub1"/>
</dbReference>
<dbReference type="Proteomes" id="UP001152798">
    <property type="component" value="Chromosome 3"/>
</dbReference>